<accession>F5ZF14</accession>
<name>F5ZF14_ALTNA</name>
<sequence length="508" mass="59758">MELSKAQRITFIRRTKDVSADIYFDRVPSHALPQVVKHAAEEGGVEKEYSYFYTPMDSRIAPDDSVYNFPFLLHKDGRPWKEANMYLWHLASDFKKLGSETDAIQSTATYLLDYLIFCENQGIDYLDFSQRRAKNRPSYRYFNNMVDSGRVAAGSINLRTGKVYYFFDWLFKQPGYENDIDRVDMAQDYTHFFDTATGSASVERKKRNQTVSVSKESAPVSSGKVRDEGEDLRPLAKGEREEIVGILKRDEFSVEERLIAQLALYTGVRKQTVLTLRMKHLELFKTEALIEKDRTYRITAGPGTGIDTKFDRKYTFYIPKGLAEELEVYANSSVAKKRRAKFQENYAEEHPDLEPIADEDMYIFISEQGNCHYMAKNDPRYKVMRKDSRPKGKRTDVLCKKIERFASEDFPKDFVFHWLRATYALRYYETLIKIEEYKVEKGIQERPRRFDMILRDVMVRLCHRDIKVTQSYLNLFENFDERQEAQNAFEDFVFRDFDEEFNSTGEEK</sequence>
<proteinExistence type="predicted"/>
<feature type="region of interest" description="Disordered" evidence="2">
    <location>
        <begin position="204"/>
        <end position="230"/>
    </location>
</feature>
<evidence type="ECO:0000313" key="4">
    <source>
        <dbReference type="Proteomes" id="UP000000683"/>
    </source>
</evidence>
<dbReference type="InterPro" id="IPR013762">
    <property type="entry name" value="Integrase-like_cat_sf"/>
</dbReference>
<dbReference type="RefSeq" id="WP_013785713.1">
    <property type="nucleotide sequence ID" value="NC_015554.1"/>
</dbReference>
<dbReference type="CDD" id="cd00397">
    <property type="entry name" value="DNA_BRE_C"/>
    <property type="match status" value="1"/>
</dbReference>
<dbReference type="eggNOG" id="COG0582">
    <property type="taxonomic scope" value="Bacteria"/>
</dbReference>
<evidence type="ECO:0000256" key="2">
    <source>
        <dbReference type="SAM" id="MobiDB-lite"/>
    </source>
</evidence>
<reference evidence="3 4" key="1">
    <citation type="journal article" date="2011" name="J. Bacteriol.">
        <title>Complete genome sequence of the polycyclic aromatic hydrocarbon-degrading bacterium Alteromonas sp. strain SN2.</title>
        <authorList>
            <person name="Jin H.M."/>
            <person name="Jeong H."/>
            <person name="Moon E.J."/>
            <person name="Math R.K."/>
            <person name="Lee K."/>
            <person name="Kim H.J."/>
            <person name="Jeon C.O."/>
            <person name="Oh T.K."/>
            <person name="Kim J.F."/>
        </authorList>
    </citation>
    <scope>NUCLEOTIDE SEQUENCE [LARGE SCALE GENOMIC DNA]</scope>
    <source>
        <strain evidence="4">JCM 17741 / KACC 18427 / KCTC 11700BP / SN2</strain>
    </source>
</reference>
<keyword evidence="1" id="KW-0233">DNA recombination</keyword>
<protein>
    <submittedName>
        <fullName evidence="3">Phage integrase family site specific recombinase</fullName>
    </submittedName>
</protein>
<dbReference type="HOGENOM" id="CLU_039906_1_0_6"/>
<dbReference type="GO" id="GO:0015074">
    <property type="term" value="P:DNA integration"/>
    <property type="evidence" value="ECO:0007669"/>
    <property type="project" value="InterPro"/>
</dbReference>
<dbReference type="GO" id="GO:0003677">
    <property type="term" value="F:DNA binding"/>
    <property type="evidence" value="ECO:0007669"/>
    <property type="project" value="InterPro"/>
</dbReference>
<dbReference type="EMBL" id="CP002339">
    <property type="protein sequence ID" value="AEF04791.1"/>
    <property type="molecule type" value="Genomic_DNA"/>
</dbReference>
<dbReference type="AlphaFoldDB" id="F5ZF14"/>
<keyword evidence="4" id="KW-1185">Reference proteome</keyword>
<evidence type="ECO:0000256" key="1">
    <source>
        <dbReference type="ARBA" id="ARBA00023172"/>
    </source>
</evidence>
<gene>
    <name evidence="3" type="ordered locus">ambt_16430</name>
</gene>
<evidence type="ECO:0000313" key="3">
    <source>
        <dbReference type="EMBL" id="AEF04791.1"/>
    </source>
</evidence>
<dbReference type="OrthoDB" id="6388832at2"/>
<organism evidence="3 4">
    <name type="scientific">Alteromonas naphthalenivorans</name>
    <dbReference type="NCBI Taxonomy" id="715451"/>
    <lineage>
        <taxon>Bacteria</taxon>
        <taxon>Pseudomonadati</taxon>
        <taxon>Pseudomonadota</taxon>
        <taxon>Gammaproteobacteria</taxon>
        <taxon>Alteromonadales</taxon>
        <taxon>Alteromonadaceae</taxon>
        <taxon>Alteromonas/Salinimonas group</taxon>
        <taxon>Alteromonas</taxon>
    </lineage>
</organism>
<dbReference type="SUPFAM" id="SSF56349">
    <property type="entry name" value="DNA breaking-rejoining enzymes"/>
    <property type="match status" value="1"/>
</dbReference>
<dbReference type="Proteomes" id="UP000000683">
    <property type="component" value="Chromosome"/>
</dbReference>
<dbReference type="InterPro" id="IPR011010">
    <property type="entry name" value="DNA_brk_join_enz"/>
</dbReference>
<dbReference type="KEGG" id="alt:ambt_16430"/>
<dbReference type="GO" id="GO:0006310">
    <property type="term" value="P:DNA recombination"/>
    <property type="evidence" value="ECO:0007669"/>
    <property type="project" value="UniProtKB-KW"/>
</dbReference>
<dbReference type="Gene3D" id="1.10.443.10">
    <property type="entry name" value="Intergrase catalytic core"/>
    <property type="match status" value="1"/>
</dbReference>